<evidence type="ECO:0000313" key="3">
    <source>
        <dbReference type="EMBL" id="KAF8697426.1"/>
    </source>
</evidence>
<sequence>MAGKIVLLLVMFAVISPFQVMAQCTLYQKMGILQYCDQYISKNARVIVAPKKQSYCCMYVRINKDMECIIRLLTNDEKMQVLRVRITNLAHLC</sequence>
<dbReference type="EMBL" id="JACEFO010001874">
    <property type="protein sequence ID" value="KAF8697426.1"/>
    <property type="molecule type" value="Genomic_DNA"/>
</dbReference>
<feature type="signal peptide" evidence="1">
    <location>
        <begin position="1"/>
        <end position="22"/>
    </location>
</feature>
<evidence type="ECO:0000256" key="1">
    <source>
        <dbReference type="SAM" id="SignalP"/>
    </source>
</evidence>
<evidence type="ECO:0000259" key="2">
    <source>
        <dbReference type="Pfam" id="PF14368"/>
    </source>
</evidence>
<dbReference type="Proteomes" id="UP000636709">
    <property type="component" value="Unassembled WGS sequence"/>
</dbReference>
<keyword evidence="5" id="KW-1185">Reference proteome</keyword>
<accession>A0A835EPU2</accession>
<dbReference type="Pfam" id="PF14368">
    <property type="entry name" value="LTP_2"/>
    <property type="match status" value="1"/>
</dbReference>
<feature type="domain" description="Bifunctional inhibitor/plant lipid transfer protein/seed storage helical" evidence="2">
    <location>
        <begin position="6"/>
        <end position="93"/>
    </location>
</feature>
<keyword evidence="1" id="KW-0732">Signal</keyword>
<proteinExistence type="predicted"/>
<organism evidence="4 5">
    <name type="scientific">Digitaria exilis</name>
    <dbReference type="NCBI Taxonomy" id="1010633"/>
    <lineage>
        <taxon>Eukaryota</taxon>
        <taxon>Viridiplantae</taxon>
        <taxon>Streptophyta</taxon>
        <taxon>Embryophyta</taxon>
        <taxon>Tracheophyta</taxon>
        <taxon>Spermatophyta</taxon>
        <taxon>Magnoliopsida</taxon>
        <taxon>Liliopsida</taxon>
        <taxon>Poales</taxon>
        <taxon>Poaceae</taxon>
        <taxon>PACMAD clade</taxon>
        <taxon>Panicoideae</taxon>
        <taxon>Panicodae</taxon>
        <taxon>Paniceae</taxon>
        <taxon>Anthephorinae</taxon>
        <taxon>Digitaria</taxon>
    </lineage>
</organism>
<dbReference type="EMBL" id="JACEFO010001795">
    <property type="protein sequence ID" value="KAF8701973.1"/>
    <property type="molecule type" value="Genomic_DNA"/>
</dbReference>
<comment type="caution">
    <text evidence="4">The sequence shown here is derived from an EMBL/GenBank/DDBJ whole genome shotgun (WGS) entry which is preliminary data.</text>
</comment>
<gene>
    <name evidence="4" type="ORF">HU200_033307</name>
    <name evidence="3" type="ORF">HU200_036026</name>
</gene>
<evidence type="ECO:0000313" key="5">
    <source>
        <dbReference type="Proteomes" id="UP000636709"/>
    </source>
</evidence>
<reference evidence="4" key="1">
    <citation type="submission" date="2020-07" db="EMBL/GenBank/DDBJ databases">
        <title>Genome sequence and genetic diversity analysis of an under-domesticated orphan crop, white fonio (Digitaria exilis).</title>
        <authorList>
            <person name="Bennetzen J.L."/>
            <person name="Chen S."/>
            <person name="Ma X."/>
            <person name="Wang X."/>
            <person name="Yssel A.E.J."/>
            <person name="Chaluvadi S.R."/>
            <person name="Johnson M."/>
            <person name="Gangashetty P."/>
            <person name="Hamidou F."/>
            <person name="Sanogo M.D."/>
            <person name="Zwaenepoel A."/>
            <person name="Wallace J."/>
            <person name="Van De Peer Y."/>
            <person name="Van Deynze A."/>
        </authorList>
    </citation>
    <scope>NUCLEOTIDE SEQUENCE</scope>
    <source>
        <tissue evidence="4">Leaves</tissue>
    </source>
</reference>
<protein>
    <recommendedName>
        <fullName evidence="2">Bifunctional inhibitor/plant lipid transfer protein/seed storage helical domain-containing protein</fullName>
    </recommendedName>
</protein>
<dbReference type="AlphaFoldDB" id="A0A835EPU2"/>
<evidence type="ECO:0000313" key="4">
    <source>
        <dbReference type="EMBL" id="KAF8701973.1"/>
    </source>
</evidence>
<name>A0A835EPU2_9POAL</name>
<dbReference type="InterPro" id="IPR016140">
    <property type="entry name" value="Bifunc_inhib/LTP/seed_store"/>
</dbReference>
<feature type="chain" id="PRO_5036240243" description="Bifunctional inhibitor/plant lipid transfer protein/seed storage helical domain-containing protein" evidence="1">
    <location>
        <begin position="23"/>
        <end position="93"/>
    </location>
</feature>